<name>A0A1D8PAM1_9FLAO</name>
<evidence type="ECO:0000259" key="2">
    <source>
        <dbReference type="Pfam" id="PF18962"/>
    </source>
</evidence>
<dbReference type="AlphaFoldDB" id="A0A1D8PAM1"/>
<dbReference type="InterPro" id="IPR026444">
    <property type="entry name" value="Secre_tail"/>
</dbReference>
<dbReference type="NCBIfam" id="TIGR04183">
    <property type="entry name" value="Por_Secre_tail"/>
    <property type="match status" value="1"/>
</dbReference>
<dbReference type="STRING" id="1850246.LPB138_13485"/>
<reference evidence="3 4" key="1">
    <citation type="submission" date="2016-10" db="EMBL/GenBank/DDBJ databases">
        <title>Lutibacter sp. LPB0138, isolated from marine gastropod.</title>
        <authorList>
            <person name="Kim E."/>
            <person name="Yi H."/>
        </authorList>
    </citation>
    <scope>NUCLEOTIDE SEQUENCE [LARGE SCALE GENOMIC DNA]</scope>
    <source>
        <strain evidence="3 4">LPB0138</strain>
    </source>
</reference>
<evidence type="ECO:0000313" key="3">
    <source>
        <dbReference type="EMBL" id="AOW21630.1"/>
    </source>
</evidence>
<sequence>MISLTCFSLKAQDITLFIENAFIVEEGIETYYEADVMISSTTDFYVGSGQVYINYNHDAFGEDVVSSGNVEYLQPQESITGFSWPGAPFSTPAYRDFIINDNGTTGAFSPSFQQNIALDGLETAPTELQITSVPKLLFRFRLKYIDAAATGLNPDVCFVSEGDFDDGENPPDVSPDLFQDQFFTACGRDTSSTVSTANCSDYPGTQILNDSYDCSGAAVIPLDIKNIDEYSLANIQIYPNPTTGILNINSAIELTRVEMFDILGKKILETEETTRLDLSKYRAGVYLLNLHSENGKTVRKIMIE</sequence>
<dbReference type="Pfam" id="PF18962">
    <property type="entry name" value="Por_Secre_tail"/>
    <property type="match status" value="1"/>
</dbReference>
<proteinExistence type="predicted"/>
<evidence type="ECO:0000313" key="4">
    <source>
        <dbReference type="Proteomes" id="UP000176050"/>
    </source>
</evidence>
<protein>
    <recommendedName>
        <fullName evidence="2">Secretion system C-terminal sorting domain-containing protein</fullName>
    </recommendedName>
</protein>
<gene>
    <name evidence="3" type="ORF">LPB138_13485</name>
</gene>
<dbReference type="EMBL" id="CP017478">
    <property type="protein sequence ID" value="AOW21630.1"/>
    <property type="molecule type" value="Genomic_DNA"/>
</dbReference>
<accession>A0A1D8PAM1</accession>
<keyword evidence="1" id="KW-0732">Signal</keyword>
<evidence type="ECO:0000256" key="1">
    <source>
        <dbReference type="ARBA" id="ARBA00022729"/>
    </source>
</evidence>
<organism evidence="3 4">
    <name type="scientific">Urechidicola croceus</name>
    <dbReference type="NCBI Taxonomy" id="1850246"/>
    <lineage>
        <taxon>Bacteria</taxon>
        <taxon>Pseudomonadati</taxon>
        <taxon>Bacteroidota</taxon>
        <taxon>Flavobacteriia</taxon>
        <taxon>Flavobacteriales</taxon>
        <taxon>Flavobacteriaceae</taxon>
        <taxon>Urechidicola</taxon>
    </lineage>
</organism>
<dbReference type="Proteomes" id="UP000176050">
    <property type="component" value="Chromosome"/>
</dbReference>
<dbReference type="KEGG" id="lul:LPB138_13485"/>
<feature type="domain" description="Secretion system C-terminal sorting" evidence="2">
    <location>
        <begin position="237"/>
        <end position="303"/>
    </location>
</feature>
<keyword evidence="4" id="KW-1185">Reference proteome</keyword>